<evidence type="ECO:0008006" key="3">
    <source>
        <dbReference type="Google" id="ProtNLM"/>
    </source>
</evidence>
<accession>A0A0N8KR88</accession>
<evidence type="ECO:0000313" key="2">
    <source>
        <dbReference type="Proteomes" id="UP000050360"/>
    </source>
</evidence>
<name>A0A0N8KR88_9EURY</name>
<reference evidence="1 2" key="1">
    <citation type="submission" date="2015-09" db="EMBL/GenBank/DDBJ databases">
        <title>A metagenomics-based metabolic model of nitrate-dependent anaerobic oxidation of methane by Methanoperedens-like archaea.</title>
        <authorList>
            <person name="Arshad A."/>
            <person name="Speth D.R."/>
            <person name="De Graaf R.M."/>
            <person name="Op Den Camp H.J."/>
            <person name="Jetten M.S."/>
            <person name="Welte C.U."/>
        </authorList>
    </citation>
    <scope>NUCLEOTIDE SEQUENCE [LARGE SCALE GENOMIC DNA]</scope>
</reference>
<sequence>MRYSIGDIVKFKVGTDDIQEGEVQIIEKSLNGDILYINSFGGWAYKVTEKRIISMVPVKKSSKPQRS</sequence>
<proteinExistence type="predicted"/>
<evidence type="ECO:0000313" key="1">
    <source>
        <dbReference type="EMBL" id="KPQ44258.1"/>
    </source>
</evidence>
<dbReference type="EMBL" id="LKCM01000100">
    <property type="protein sequence ID" value="KPQ44258.1"/>
    <property type="molecule type" value="Genomic_DNA"/>
</dbReference>
<comment type="caution">
    <text evidence="1">The sequence shown here is derived from an EMBL/GenBank/DDBJ whole genome shotgun (WGS) entry which is preliminary data.</text>
</comment>
<dbReference type="AlphaFoldDB" id="A0A0N8KR88"/>
<gene>
    <name evidence="1" type="ORF">MPEBLZ_01118</name>
</gene>
<organism evidence="1 2">
    <name type="scientific">Candidatus Methanoperedens nitratireducens</name>
    <dbReference type="NCBI Taxonomy" id="1392998"/>
    <lineage>
        <taxon>Archaea</taxon>
        <taxon>Methanobacteriati</taxon>
        <taxon>Methanobacteriota</taxon>
        <taxon>Stenosarchaea group</taxon>
        <taxon>Methanomicrobia</taxon>
        <taxon>Methanosarcinales</taxon>
        <taxon>ANME-2 cluster</taxon>
        <taxon>Candidatus Methanoperedentaceae</taxon>
        <taxon>Candidatus Methanoperedens</taxon>
    </lineage>
</organism>
<dbReference type="Proteomes" id="UP000050360">
    <property type="component" value="Unassembled WGS sequence"/>
</dbReference>
<protein>
    <recommendedName>
        <fullName evidence="3">DUF2187 domain-containing protein</fullName>
    </recommendedName>
</protein>